<keyword evidence="4" id="KW-0548">Nucleotidyltransferase</keyword>
<comment type="cofactor">
    <cofactor evidence="1">
        <name>Mg(2+)</name>
        <dbReference type="ChEBI" id="CHEBI:18420"/>
    </cofactor>
</comment>
<evidence type="ECO:0000256" key="5">
    <source>
        <dbReference type="ARBA" id="ARBA00022723"/>
    </source>
</evidence>
<dbReference type="SUPFAM" id="SSF81301">
    <property type="entry name" value="Nucleotidyltransferase"/>
    <property type="match status" value="1"/>
</dbReference>
<evidence type="ECO:0000256" key="2">
    <source>
        <dbReference type="ARBA" id="ARBA00022649"/>
    </source>
</evidence>
<accession>A0A6B1D4T5</accession>
<evidence type="ECO:0000313" key="11">
    <source>
        <dbReference type="EMBL" id="MYC94515.1"/>
    </source>
</evidence>
<sequence>MNAHIHIPRSQIERFCHRWQVSELALFGSVVREEFGPDSDVDVLVQFQPQARHTLLDMARMEDELRQIFGRDVDLVERSAIEQSRNHFRRKAILQSAESIHAA</sequence>
<protein>
    <submittedName>
        <fullName evidence="11">Nucleotidyltransferase family protein</fullName>
    </submittedName>
</protein>
<dbReference type="CDD" id="cd05403">
    <property type="entry name" value="NT_KNTase_like"/>
    <property type="match status" value="1"/>
</dbReference>
<evidence type="ECO:0000256" key="6">
    <source>
        <dbReference type="ARBA" id="ARBA00022741"/>
    </source>
</evidence>
<keyword evidence="2" id="KW-1277">Toxin-antitoxin system</keyword>
<organism evidence="11">
    <name type="scientific">Caldilineaceae bacterium SB0661_bin_32</name>
    <dbReference type="NCBI Taxonomy" id="2605255"/>
    <lineage>
        <taxon>Bacteria</taxon>
        <taxon>Bacillati</taxon>
        <taxon>Chloroflexota</taxon>
        <taxon>Caldilineae</taxon>
        <taxon>Caldilineales</taxon>
        <taxon>Caldilineaceae</taxon>
    </lineage>
</organism>
<dbReference type="GO" id="GO:0005524">
    <property type="term" value="F:ATP binding"/>
    <property type="evidence" value="ECO:0007669"/>
    <property type="project" value="UniProtKB-KW"/>
</dbReference>
<keyword evidence="8" id="KW-0460">Magnesium</keyword>
<dbReference type="PANTHER" id="PTHR33571">
    <property type="entry name" value="SSL8005 PROTEIN"/>
    <property type="match status" value="1"/>
</dbReference>
<dbReference type="GO" id="GO:0016779">
    <property type="term" value="F:nucleotidyltransferase activity"/>
    <property type="evidence" value="ECO:0007669"/>
    <property type="project" value="UniProtKB-KW"/>
</dbReference>
<keyword evidence="7" id="KW-0067">ATP-binding</keyword>
<evidence type="ECO:0000256" key="8">
    <source>
        <dbReference type="ARBA" id="ARBA00022842"/>
    </source>
</evidence>
<evidence type="ECO:0000259" key="10">
    <source>
        <dbReference type="Pfam" id="PF01909"/>
    </source>
</evidence>
<dbReference type="PANTHER" id="PTHR33571:SF12">
    <property type="entry name" value="BSL3053 PROTEIN"/>
    <property type="match status" value="1"/>
</dbReference>
<keyword evidence="3 11" id="KW-0808">Transferase</keyword>
<reference evidence="11" key="1">
    <citation type="submission" date="2019-09" db="EMBL/GenBank/DDBJ databases">
        <title>Characterisation of the sponge microbiome using genome-centric metagenomics.</title>
        <authorList>
            <person name="Engelberts J.P."/>
            <person name="Robbins S.J."/>
            <person name="De Goeij J.M."/>
            <person name="Aranda M."/>
            <person name="Bell S.C."/>
            <person name="Webster N.S."/>
        </authorList>
    </citation>
    <scope>NUCLEOTIDE SEQUENCE</scope>
    <source>
        <strain evidence="11">SB0661_bin_32</strain>
    </source>
</reference>
<gene>
    <name evidence="11" type="ORF">F4X14_06040</name>
</gene>
<comment type="caution">
    <text evidence="11">The sequence shown here is derived from an EMBL/GenBank/DDBJ whole genome shotgun (WGS) entry which is preliminary data.</text>
</comment>
<dbReference type="InterPro" id="IPR052038">
    <property type="entry name" value="Type-VII_TA_antitoxin"/>
</dbReference>
<comment type="similarity">
    <text evidence="9">Belongs to the MntA antitoxin family.</text>
</comment>
<name>A0A6B1D4T5_9CHLR</name>
<keyword evidence="6" id="KW-0547">Nucleotide-binding</keyword>
<dbReference type="InterPro" id="IPR043519">
    <property type="entry name" value="NT_sf"/>
</dbReference>
<feature type="domain" description="Polymerase nucleotidyl transferase" evidence="10">
    <location>
        <begin position="11"/>
        <end position="96"/>
    </location>
</feature>
<proteinExistence type="inferred from homology"/>
<dbReference type="Gene3D" id="3.30.460.10">
    <property type="entry name" value="Beta Polymerase, domain 2"/>
    <property type="match status" value="1"/>
</dbReference>
<dbReference type="Pfam" id="PF01909">
    <property type="entry name" value="NTP_transf_2"/>
    <property type="match status" value="1"/>
</dbReference>
<evidence type="ECO:0000256" key="1">
    <source>
        <dbReference type="ARBA" id="ARBA00001946"/>
    </source>
</evidence>
<evidence type="ECO:0000256" key="7">
    <source>
        <dbReference type="ARBA" id="ARBA00022840"/>
    </source>
</evidence>
<dbReference type="InterPro" id="IPR002934">
    <property type="entry name" value="Polymerase_NTP_transf_dom"/>
</dbReference>
<evidence type="ECO:0000256" key="4">
    <source>
        <dbReference type="ARBA" id="ARBA00022695"/>
    </source>
</evidence>
<dbReference type="AlphaFoldDB" id="A0A6B1D4T5"/>
<evidence type="ECO:0000256" key="9">
    <source>
        <dbReference type="ARBA" id="ARBA00038276"/>
    </source>
</evidence>
<evidence type="ECO:0000256" key="3">
    <source>
        <dbReference type="ARBA" id="ARBA00022679"/>
    </source>
</evidence>
<dbReference type="EMBL" id="VXMH01000028">
    <property type="protein sequence ID" value="MYC94515.1"/>
    <property type="molecule type" value="Genomic_DNA"/>
</dbReference>
<keyword evidence="5" id="KW-0479">Metal-binding</keyword>
<dbReference type="GO" id="GO:0046872">
    <property type="term" value="F:metal ion binding"/>
    <property type="evidence" value="ECO:0007669"/>
    <property type="project" value="UniProtKB-KW"/>
</dbReference>